<proteinExistence type="predicted"/>
<dbReference type="Gene3D" id="1.10.30.50">
    <property type="match status" value="1"/>
</dbReference>
<dbReference type="Pfam" id="PF13395">
    <property type="entry name" value="HNH_4"/>
    <property type="match status" value="1"/>
</dbReference>
<organism evidence="2 3">
    <name type="scientific">Clostridium botulinum CFSAN001627</name>
    <dbReference type="NCBI Taxonomy" id="1232189"/>
    <lineage>
        <taxon>Bacteria</taxon>
        <taxon>Bacillati</taxon>
        <taxon>Bacillota</taxon>
        <taxon>Clostridia</taxon>
        <taxon>Eubacteriales</taxon>
        <taxon>Clostridiaceae</taxon>
        <taxon>Clostridium</taxon>
    </lineage>
</organism>
<dbReference type="EMBL" id="AMXI01000053">
    <property type="protein sequence ID" value="EKN43387.1"/>
    <property type="molecule type" value="Genomic_DNA"/>
</dbReference>
<evidence type="ECO:0000259" key="1">
    <source>
        <dbReference type="Pfam" id="PF13395"/>
    </source>
</evidence>
<accession>M1ZU79</accession>
<feature type="domain" description="HNH nuclease" evidence="1">
    <location>
        <begin position="30"/>
        <end position="81"/>
    </location>
</feature>
<dbReference type="PATRIC" id="fig|1232189.3.peg.134"/>
<dbReference type="CDD" id="cd00085">
    <property type="entry name" value="HNHc"/>
    <property type="match status" value="1"/>
</dbReference>
<reference evidence="2 3" key="2">
    <citation type="submission" date="2013-03" db="EMBL/GenBank/DDBJ databases">
        <title>Diversity in Clostridium botulinum.</title>
        <authorList>
            <person name="Timme R.E."/>
            <person name="Allard M."/>
            <person name="Luo Y."/>
            <person name="Strain E."/>
            <person name="Gonzalez-Escalona N."/>
            <person name="Brown E."/>
        </authorList>
    </citation>
    <scope>NUCLEOTIDE SEQUENCE [LARGE SCALE GENOMIC DNA]</scope>
    <source>
        <strain evidence="2 3">CFSAN001627</strain>
    </source>
</reference>
<comment type="caution">
    <text evidence="2">The sequence shown here is derived from an EMBL/GenBank/DDBJ whole genome shotgun (WGS) entry which is preliminary data.</text>
</comment>
<gene>
    <name evidence="2" type="ORF">CFSAN001627_00852</name>
</gene>
<evidence type="ECO:0000313" key="2">
    <source>
        <dbReference type="EMBL" id="EKN43387.1"/>
    </source>
</evidence>
<dbReference type="AlphaFoldDB" id="M1ZU79"/>
<dbReference type="Proteomes" id="UP000011944">
    <property type="component" value="Unassembled WGS sequence"/>
</dbReference>
<name>M1ZU79_CLOBO</name>
<sequence length="163" mass="19407">AFKLEASKNRDLASATKIWKEIIVSKGAIDIYTGKDFTKENYEIYGGLSIDHFIPWSFVLHDEMWNLVPTFKNINSSKSDKILNYNRYIDDFCDMQYMAVTYILEKRKQKDLESYIDALKIENFQEYLKYKPKEDFTKKLKQCISPLYQIAENQGFEVIDRFY</sequence>
<dbReference type="InterPro" id="IPR003615">
    <property type="entry name" value="HNH_nuc"/>
</dbReference>
<feature type="non-terminal residue" evidence="2">
    <location>
        <position position="1"/>
    </location>
</feature>
<reference evidence="2 3" key="1">
    <citation type="submission" date="2012-10" db="EMBL/GenBank/DDBJ databases">
        <authorList>
            <person name="Strain E.A."/>
            <person name="Brown E."/>
            <person name="Allard M.W."/>
            <person name="Gonzalez-Escalona N."/>
            <person name="Timme R."/>
        </authorList>
    </citation>
    <scope>NUCLEOTIDE SEQUENCE [LARGE SCALE GENOMIC DNA]</scope>
    <source>
        <strain evidence="2 3">CFSAN001627</strain>
    </source>
</reference>
<protein>
    <recommendedName>
        <fullName evidence="1">HNH nuclease domain-containing protein</fullName>
    </recommendedName>
</protein>
<evidence type="ECO:0000313" key="3">
    <source>
        <dbReference type="Proteomes" id="UP000011944"/>
    </source>
</evidence>